<sequence length="299" mass="30643">MFVSKNRFFPLIALLPLLLSIALKAEAKTITIGAVTDTVSIPGTLLNTGLGGVSYWGLSGSNLFATSTSYNVGIGTTNPRLGTKLHVNGNFEASGSVSFTGPVYAGGGTRLMTVDNSGVLAAMNIPSFLSSGGLAQTLYHTGTGWSPSTFLRNYNSTVSVGFNGIGSCSSALTVGGMINASSIYVSPVSSESCEAGMGISTSSIMVGGNQPLRFLNAQYYNFDSYINSTNGYYYNGVSGKTRVSGGNAHNVGMDVQGGIVTDLGTEVTGLSVAVIVKGSTGTNCTLTFTAGLLTSENCP</sequence>
<name>A0A2N2E3K7_9BACT</name>
<gene>
    <name evidence="2" type="ORF">CVU83_00215</name>
</gene>
<dbReference type="AlphaFoldDB" id="A0A2N2E3K7"/>
<organism evidence="2 3">
    <name type="scientific">Candidatus Falkowbacteria bacterium HGW-Falkowbacteria-2</name>
    <dbReference type="NCBI Taxonomy" id="2013769"/>
    <lineage>
        <taxon>Bacteria</taxon>
        <taxon>Candidatus Falkowiibacteriota</taxon>
    </lineage>
</organism>
<evidence type="ECO:0000313" key="2">
    <source>
        <dbReference type="EMBL" id="PKM89325.1"/>
    </source>
</evidence>
<proteinExistence type="predicted"/>
<evidence type="ECO:0000313" key="3">
    <source>
        <dbReference type="Proteomes" id="UP000233325"/>
    </source>
</evidence>
<accession>A0A2N2E3K7</accession>
<keyword evidence="1" id="KW-0732">Signal</keyword>
<reference evidence="2 3" key="1">
    <citation type="journal article" date="2017" name="ISME J.">
        <title>Potential for microbial H2 and metal transformations associated with novel bacteria and archaea in deep terrestrial subsurface sediments.</title>
        <authorList>
            <person name="Hernsdorf A.W."/>
            <person name="Amano Y."/>
            <person name="Miyakawa K."/>
            <person name="Ise K."/>
            <person name="Suzuki Y."/>
            <person name="Anantharaman K."/>
            <person name="Probst A."/>
            <person name="Burstein D."/>
            <person name="Thomas B.C."/>
            <person name="Banfield J.F."/>
        </authorList>
    </citation>
    <scope>NUCLEOTIDE SEQUENCE [LARGE SCALE GENOMIC DNA]</scope>
    <source>
        <strain evidence="2">HGW-Falkowbacteria-2</strain>
    </source>
</reference>
<dbReference type="EMBL" id="PHAH01000002">
    <property type="protein sequence ID" value="PKM89325.1"/>
    <property type="molecule type" value="Genomic_DNA"/>
</dbReference>
<protein>
    <submittedName>
        <fullName evidence="2">Uncharacterized protein</fullName>
    </submittedName>
</protein>
<dbReference type="Proteomes" id="UP000233325">
    <property type="component" value="Unassembled WGS sequence"/>
</dbReference>
<feature type="signal peptide" evidence="1">
    <location>
        <begin position="1"/>
        <end position="27"/>
    </location>
</feature>
<evidence type="ECO:0000256" key="1">
    <source>
        <dbReference type="SAM" id="SignalP"/>
    </source>
</evidence>
<feature type="chain" id="PRO_5014664882" evidence="1">
    <location>
        <begin position="28"/>
        <end position="299"/>
    </location>
</feature>
<comment type="caution">
    <text evidence="2">The sequence shown here is derived from an EMBL/GenBank/DDBJ whole genome shotgun (WGS) entry which is preliminary data.</text>
</comment>